<evidence type="ECO:0000313" key="1">
    <source>
        <dbReference type="EMBL" id="MFL9844054.1"/>
    </source>
</evidence>
<keyword evidence="2" id="KW-1185">Reference proteome</keyword>
<accession>A0ABW8YVF3</accession>
<sequence length="329" mass="38603">MKKLYIIGNGFDIHHGLKTSYYAFAEYLKEKDRDLYDLLEKFISLPEDEDDLWAKFEENLAYLDASEILSDNADYLPNISSEDFRDRDWHTFESVVTDIKDLLTDGLLNQFRNFILKVKIPVDILESKVQLENDALYLNFNYTETLESVYGIPKDSINYIHHCANSDCEYIILGHGIDPKEFEEVLPEPPEDLDPEYLQDWYEEHQSYDYPYDSGKDSLMKFFTDMHKPTEKIIADNENFFSKLTDVETIFVFGHSMSPVDLPYFEKIFDSTKKDTKWIVSYYSNESIEGYKKVLNKIGVEESNYELIKLSSIQVNNNQLEIDFHSGNQ</sequence>
<dbReference type="EMBL" id="JBELPZ010000004">
    <property type="protein sequence ID" value="MFL9844054.1"/>
    <property type="molecule type" value="Genomic_DNA"/>
</dbReference>
<dbReference type="Proteomes" id="UP001629156">
    <property type="component" value="Unassembled WGS sequence"/>
</dbReference>
<reference evidence="1 2" key="1">
    <citation type="submission" date="2024-06" db="EMBL/GenBank/DDBJ databases">
        <authorList>
            <person name="Kaempfer P."/>
            <person name="Viver T."/>
        </authorList>
    </citation>
    <scope>NUCLEOTIDE SEQUENCE [LARGE SCALE GENOMIC DNA]</scope>
    <source>
        <strain evidence="1 2">ST-119</strain>
    </source>
</reference>
<gene>
    <name evidence="1" type="ORF">ABS766_06450</name>
</gene>
<protein>
    <submittedName>
        <fullName evidence="1">Bacteriophage abortive infection AbiH family protein</fullName>
    </submittedName>
</protein>
<dbReference type="Pfam" id="PF14253">
    <property type="entry name" value="AbiH"/>
    <property type="match status" value="1"/>
</dbReference>
<dbReference type="InterPro" id="IPR025935">
    <property type="entry name" value="AbiH"/>
</dbReference>
<proteinExistence type="predicted"/>
<evidence type="ECO:0000313" key="2">
    <source>
        <dbReference type="Proteomes" id="UP001629156"/>
    </source>
</evidence>
<name>A0ABW8YVF3_9FLAO</name>
<organism evidence="1 2">
    <name type="scientific">Flavobacterium rhizosphaerae</name>
    <dbReference type="NCBI Taxonomy" id="3163298"/>
    <lineage>
        <taxon>Bacteria</taxon>
        <taxon>Pseudomonadati</taxon>
        <taxon>Bacteroidota</taxon>
        <taxon>Flavobacteriia</taxon>
        <taxon>Flavobacteriales</taxon>
        <taxon>Flavobacteriaceae</taxon>
        <taxon>Flavobacterium</taxon>
    </lineage>
</organism>
<dbReference type="RefSeq" id="WP_408084302.1">
    <property type="nucleotide sequence ID" value="NZ_JBELPZ010000004.1"/>
</dbReference>
<comment type="caution">
    <text evidence="1">The sequence shown here is derived from an EMBL/GenBank/DDBJ whole genome shotgun (WGS) entry which is preliminary data.</text>
</comment>